<evidence type="ECO:0000256" key="1">
    <source>
        <dbReference type="ARBA" id="ARBA00004196"/>
    </source>
</evidence>
<feature type="binding site" evidence="7">
    <location>
        <position position="115"/>
    </location>
    <ligand>
        <name>[4Fe-4S] cluster</name>
        <dbReference type="ChEBI" id="CHEBI:49883"/>
        <label>4</label>
    </ligand>
</feature>
<proteinExistence type="predicted"/>
<evidence type="ECO:0000256" key="6">
    <source>
        <dbReference type="ARBA" id="ARBA00023014"/>
    </source>
</evidence>
<dbReference type="SUPFAM" id="SSF54862">
    <property type="entry name" value="4Fe-4S ferredoxins"/>
    <property type="match status" value="1"/>
</dbReference>
<dbReference type="Gene3D" id="3.30.70.20">
    <property type="match status" value="2"/>
</dbReference>
<feature type="domain" description="4Fe-4S ferredoxin-type" evidence="8">
    <location>
        <begin position="4"/>
        <end position="34"/>
    </location>
</feature>
<evidence type="ECO:0000256" key="4">
    <source>
        <dbReference type="ARBA" id="ARBA00022737"/>
    </source>
</evidence>
<evidence type="ECO:0000256" key="3">
    <source>
        <dbReference type="ARBA" id="ARBA00022723"/>
    </source>
</evidence>
<dbReference type="PANTHER" id="PTHR43545">
    <property type="entry name" value="FORMATE DEHYDROGENASE, NITRATE-INDUCIBLE, IRON-SULFUR SUBUNIT"/>
    <property type="match status" value="1"/>
</dbReference>
<feature type="binding site" evidence="7">
    <location>
        <position position="122"/>
    </location>
    <ligand>
        <name>[4Fe-4S] cluster</name>
        <dbReference type="ChEBI" id="CHEBI:49883"/>
        <label>3</label>
    </ligand>
</feature>
<comment type="subcellular location">
    <subcellularLocation>
        <location evidence="1">Cell envelope</location>
    </subcellularLocation>
</comment>
<feature type="binding site" evidence="7">
    <location>
        <position position="144"/>
    </location>
    <ligand>
        <name>[4Fe-4S] cluster</name>
        <dbReference type="ChEBI" id="CHEBI:49883"/>
        <label>2</label>
    </ligand>
</feature>
<feature type="binding site" evidence="7">
    <location>
        <position position="85"/>
    </location>
    <ligand>
        <name>[4Fe-4S] cluster</name>
        <dbReference type="ChEBI" id="CHEBI:49883"/>
        <label>3</label>
    </ligand>
</feature>
<dbReference type="PIRSF" id="PIRSF036298">
    <property type="entry name" value="FDH_4Fe4S"/>
    <property type="match status" value="1"/>
</dbReference>
<dbReference type="Pfam" id="PF12800">
    <property type="entry name" value="Fer4_4"/>
    <property type="match status" value="1"/>
</dbReference>
<feature type="binding site" evidence="7">
    <location>
        <position position="23"/>
    </location>
    <ligand>
        <name>[4Fe-4S] cluster</name>
        <dbReference type="ChEBI" id="CHEBI:49883"/>
        <label>2</label>
    </ligand>
</feature>
<evidence type="ECO:0000259" key="8">
    <source>
        <dbReference type="PROSITE" id="PS51379"/>
    </source>
</evidence>
<dbReference type="AlphaFoldDB" id="A0A523UYV7"/>
<dbReference type="GO" id="GO:0046872">
    <property type="term" value="F:metal ion binding"/>
    <property type="evidence" value="ECO:0007669"/>
    <property type="project" value="UniProtKB-KW"/>
</dbReference>
<keyword evidence="4" id="KW-0677">Repeat</keyword>
<dbReference type="InterPro" id="IPR014603">
    <property type="entry name" value="Formate_DH_Fe-S_su"/>
</dbReference>
<keyword evidence="5 7" id="KW-0408">Iron</keyword>
<dbReference type="Pfam" id="PF13247">
    <property type="entry name" value="Fer4_11"/>
    <property type="match status" value="1"/>
</dbReference>
<comment type="caution">
    <text evidence="9">The sequence shown here is derived from an EMBL/GenBank/DDBJ whole genome shotgun (WGS) entry which is preliminary data.</text>
</comment>
<dbReference type="Proteomes" id="UP000315525">
    <property type="component" value="Unassembled WGS sequence"/>
</dbReference>
<keyword evidence="6 7" id="KW-0411">Iron-sulfur</keyword>
<sequence>MADMALYIDPSKCMACRACQVACKQWNGLPAERTTFFSGPGYQNPGDLSPKTWTLVKFFKEEYVGDKLEWRFRKVQCMHCEDPGCVTVCPVSPKAATRDEKWGFVYIDHSRCIGCGACMIGCPFGIPHVDEAMDEPKSKKCTMCNDRVVSGLVPACAKACPTGAVSYGTRKAMMVKAEARVKELKNMGKKPYIYGKKEMKGLHSIYVLPEGVDKYDLPKNPKIPEDVGYLHELLGPMLGSSKISAALVGMAIGWLRKRGAKKEKASA</sequence>
<evidence type="ECO:0000256" key="2">
    <source>
        <dbReference type="ARBA" id="ARBA00022485"/>
    </source>
</evidence>
<organism evidence="9 10">
    <name type="scientific">candidate division TA06 bacterium</name>
    <dbReference type="NCBI Taxonomy" id="2250710"/>
    <lineage>
        <taxon>Bacteria</taxon>
        <taxon>Bacteria division TA06</taxon>
    </lineage>
</organism>
<feature type="binding site" evidence="7">
    <location>
        <position position="77"/>
    </location>
    <ligand>
        <name>[4Fe-4S] cluster</name>
        <dbReference type="ChEBI" id="CHEBI:49883"/>
        <label>3</label>
    </ligand>
</feature>
<feature type="binding site" evidence="7">
    <location>
        <position position="160"/>
    </location>
    <ligand>
        <name>[4Fe-4S] cluster</name>
        <dbReference type="ChEBI" id="CHEBI:49883"/>
        <label>1</label>
    </ligand>
</feature>
<dbReference type="GO" id="GO:0045333">
    <property type="term" value="P:cellular respiration"/>
    <property type="evidence" value="ECO:0007669"/>
    <property type="project" value="InterPro"/>
</dbReference>
<keyword evidence="3 7" id="KW-0479">Metal-binding</keyword>
<evidence type="ECO:0000313" key="10">
    <source>
        <dbReference type="Proteomes" id="UP000315525"/>
    </source>
</evidence>
<gene>
    <name evidence="9" type="ORF">E3J62_00515</name>
</gene>
<feature type="binding site" evidence="7">
    <location>
        <position position="89"/>
    </location>
    <ligand>
        <name>[4Fe-4S] cluster</name>
        <dbReference type="ChEBI" id="CHEBI:49883"/>
        <label>4</label>
    </ligand>
</feature>
<keyword evidence="2 7" id="KW-0004">4Fe-4S</keyword>
<dbReference type="InterPro" id="IPR017896">
    <property type="entry name" value="4Fe4S_Fe-S-bd"/>
</dbReference>
<feature type="binding site" evidence="7">
    <location>
        <position position="141"/>
    </location>
    <ligand>
        <name>[4Fe-4S] cluster</name>
        <dbReference type="ChEBI" id="CHEBI:49883"/>
        <label>2</label>
    </ligand>
</feature>
<evidence type="ECO:0000256" key="7">
    <source>
        <dbReference type="PIRSR" id="PIRSR036298-50"/>
    </source>
</evidence>
<dbReference type="InterPro" id="IPR051555">
    <property type="entry name" value="FDH_Electron_Transfer_Unit"/>
</dbReference>
<dbReference type="GO" id="GO:0051539">
    <property type="term" value="F:4 iron, 4 sulfur cluster binding"/>
    <property type="evidence" value="ECO:0007669"/>
    <property type="project" value="UniProtKB-KW"/>
</dbReference>
<feature type="binding site" evidence="7">
    <location>
        <position position="118"/>
    </location>
    <ligand>
        <name>[4Fe-4S] cluster</name>
        <dbReference type="ChEBI" id="CHEBI:49883"/>
        <label>4</label>
    </ligand>
</feature>
<dbReference type="PROSITE" id="PS51379">
    <property type="entry name" value="4FE4S_FER_2"/>
    <property type="match status" value="2"/>
</dbReference>
<feature type="binding site" evidence="7">
    <location>
        <position position="156"/>
    </location>
    <ligand>
        <name>[4Fe-4S] cluster</name>
        <dbReference type="ChEBI" id="CHEBI:49883"/>
        <label>2</label>
    </ligand>
</feature>
<evidence type="ECO:0000256" key="5">
    <source>
        <dbReference type="ARBA" id="ARBA00023004"/>
    </source>
</evidence>
<protein>
    <submittedName>
        <fullName evidence="9">4Fe-4S dicluster domain-containing protein</fullName>
    </submittedName>
</protein>
<dbReference type="PANTHER" id="PTHR43545:SF6">
    <property type="entry name" value="FORMATE DEHYDROGENASE, NITRATE-INDUCIBLE, IRON-SULFUR SUBUNIT"/>
    <property type="match status" value="1"/>
</dbReference>
<name>A0A523UYV7_UNCT6</name>
<reference evidence="9 10" key="1">
    <citation type="submission" date="2019-03" db="EMBL/GenBank/DDBJ databases">
        <title>Metabolic potential of uncultured bacteria and archaea associated with petroleum seepage in deep-sea sediments.</title>
        <authorList>
            <person name="Dong X."/>
            <person name="Hubert C."/>
        </authorList>
    </citation>
    <scope>NUCLEOTIDE SEQUENCE [LARGE SCALE GENOMIC DNA]</scope>
    <source>
        <strain evidence="9">E44_bin18</strain>
    </source>
</reference>
<feature type="binding site" evidence="7">
    <location>
        <position position="19"/>
    </location>
    <ligand>
        <name>[4Fe-4S] cluster</name>
        <dbReference type="ChEBI" id="CHEBI:49883"/>
        <label>1</label>
    </ligand>
</feature>
<dbReference type="EMBL" id="SOJN01000010">
    <property type="protein sequence ID" value="TET47715.1"/>
    <property type="molecule type" value="Genomic_DNA"/>
</dbReference>
<feature type="binding site" evidence="7">
    <location>
        <position position="16"/>
    </location>
    <ligand>
        <name>[4Fe-4S] cluster</name>
        <dbReference type="ChEBI" id="CHEBI:49883"/>
        <label>1</label>
    </ligand>
</feature>
<dbReference type="PROSITE" id="PS00198">
    <property type="entry name" value="4FE4S_FER_1"/>
    <property type="match status" value="1"/>
</dbReference>
<feature type="domain" description="4Fe-4S ferredoxin-type" evidence="8">
    <location>
        <begin position="103"/>
        <end position="132"/>
    </location>
</feature>
<dbReference type="GO" id="GO:0015944">
    <property type="term" value="P:formate oxidation"/>
    <property type="evidence" value="ECO:0007669"/>
    <property type="project" value="InterPro"/>
</dbReference>
<feature type="binding site" evidence="7">
    <location>
        <position position="80"/>
    </location>
    <ligand>
        <name>[4Fe-4S] cluster</name>
        <dbReference type="ChEBI" id="CHEBI:49883"/>
        <label>3</label>
    </ligand>
</feature>
<dbReference type="GO" id="GO:0030313">
    <property type="term" value="C:cell envelope"/>
    <property type="evidence" value="ECO:0007669"/>
    <property type="project" value="UniProtKB-SubCell"/>
</dbReference>
<accession>A0A523UYV7</accession>
<feature type="binding site" evidence="7">
    <location>
        <position position="112"/>
    </location>
    <ligand>
        <name>[4Fe-4S] cluster</name>
        <dbReference type="ChEBI" id="CHEBI:49883"/>
        <label>4</label>
    </ligand>
</feature>
<evidence type="ECO:0000313" key="9">
    <source>
        <dbReference type="EMBL" id="TET47715.1"/>
    </source>
</evidence>
<feature type="binding site" evidence="7">
    <location>
        <position position="13"/>
    </location>
    <ligand>
        <name>[4Fe-4S] cluster</name>
        <dbReference type="ChEBI" id="CHEBI:49883"/>
        <label>1</label>
    </ligand>
</feature>
<dbReference type="InterPro" id="IPR017900">
    <property type="entry name" value="4Fe4S_Fe_S_CS"/>
</dbReference>
<comment type="cofactor">
    <cofactor evidence="7">
        <name>[4Fe-4S] cluster</name>
        <dbReference type="ChEBI" id="CHEBI:49883"/>
    </cofactor>
    <text evidence="7">Binds 4 [4Fe-4S] clusters per subunit.</text>
</comment>